<dbReference type="PANTHER" id="PTHR21860">
    <property type="entry name" value="TRANSCRIPTION INITIATION FACTOR IIIC TFIIIC , POLYPEPTIDE 6-RELATED"/>
    <property type="match status" value="1"/>
</dbReference>
<reference evidence="3 4" key="1">
    <citation type="submission" date="2023-10" db="EMBL/GenBank/DDBJ databases">
        <title>Chromosome-scale genome assembly provides insights into flower coloration mechanisms of Canna indica.</title>
        <authorList>
            <person name="Li C."/>
        </authorList>
    </citation>
    <scope>NUCLEOTIDE SEQUENCE [LARGE SCALE GENOMIC DNA]</scope>
    <source>
        <tissue evidence="3">Flower</tissue>
    </source>
</reference>
<dbReference type="GO" id="GO:0006383">
    <property type="term" value="P:transcription by RNA polymerase III"/>
    <property type="evidence" value="ECO:0007669"/>
    <property type="project" value="InterPro"/>
</dbReference>
<accession>A0AAQ3QGG7</accession>
<dbReference type="Gene3D" id="2.60.40.4370">
    <property type="match status" value="1"/>
</dbReference>
<dbReference type="Proteomes" id="UP001327560">
    <property type="component" value="Chromosome 6"/>
</dbReference>
<dbReference type="PANTHER" id="PTHR21860:SF2">
    <property type="entry name" value="GENERAL TRANSCRIPTION FACTOR 3C POLYPEPTIDE 6"/>
    <property type="match status" value="1"/>
</dbReference>
<organism evidence="3 4">
    <name type="scientific">Canna indica</name>
    <name type="common">Indian-shot</name>
    <dbReference type="NCBI Taxonomy" id="4628"/>
    <lineage>
        <taxon>Eukaryota</taxon>
        <taxon>Viridiplantae</taxon>
        <taxon>Streptophyta</taxon>
        <taxon>Embryophyta</taxon>
        <taxon>Tracheophyta</taxon>
        <taxon>Spermatophyta</taxon>
        <taxon>Magnoliopsida</taxon>
        <taxon>Liliopsida</taxon>
        <taxon>Zingiberales</taxon>
        <taxon>Cannaceae</taxon>
        <taxon>Canna</taxon>
    </lineage>
</organism>
<dbReference type="AlphaFoldDB" id="A0AAQ3QGG7"/>
<dbReference type="FunFam" id="2.60.40.4370:FF:000002">
    <property type="entry name" value="Transcription factor TFIIIC, tau55-related protein"/>
    <property type="match status" value="1"/>
</dbReference>
<sequence>MEGNQPQVNQNEDEEEYVLLDLDDVCVEADIPANAPYVLSDMDTMNPVLLIGDHLKLIGEYQETIGTCYVFSENDDTPTTTMCPETRPSETNSSKDKGIVDAKEAPSKQVKPIASVHKILKFKLVTEDQNEVAAGVTTTIS</sequence>
<feature type="compositionally biased region" description="Basic and acidic residues" evidence="1">
    <location>
        <begin position="93"/>
        <end position="106"/>
    </location>
</feature>
<feature type="domain" description="Transcription factor TFIIIC triple barrel" evidence="2">
    <location>
        <begin position="12"/>
        <end position="126"/>
    </location>
</feature>
<feature type="region of interest" description="Disordered" evidence="1">
    <location>
        <begin position="76"/>
        <end position="106"/>
    </location>
</feature>
<keyword evidence="4" id="KW-1185">Reference proteome</keyword>
<name>A0AAQ3QGG7_9LILI</name>
<evidence type="ECO:0000256" key="1">
    <source>
        <dbReference type="SAM" id="MobiDB-lite"/>
    </source>
</evidence>
<dbReference type="EMBL" id="CP136895">
    <property type="protein sequence ID" value="WOL10139.1"/>
    <property type="molecule type" value="Genomic_DNA"/>
</dbReference>
<dbReference type="GO" id="GO:0000127">
    <property type="term" value="C:transcription factor TFIIIC complex"/>
    <property type="evidence" value="ECO:0007669"/>
    <property type="project" value="TreeGrafter"/>
</dbReference>
<gene>
    <name evidence="3" type="ORF">Cni_G18893</name>
</gene>
<evidence type="ECO:0000313" key="3">
    <source>
        <dbReference type="EMBL" id="WOL10139.1"/>
    </source>
</evidence>
<protein>
    <recommendedName>
        <fullName evidence="2">Transcription factor TFIIIC triple barrel domain-containing protein</fullName>
    </recommendedName>
</protein>
<dbReference type="InterPro" id="IPR042771">
    <property type="entry name" value="GTF3C6-like"/>
</dbReference>
<dbReference type="Pfam" id="PF10419">
    <property type="entry name" value="TFIIIC_sub6"/>
    <property type="match status" value="1"/>
</dbReference>
<evidence type="ECO:0000259" key="2">
    <source>
        <dbReference type="Pfam" id="PF10419"/>
    </source>
</evidence>
<evidence type="ECO:0000313" key="4">
    <source>
        <dbReference type="Proteomes" id="UP001327560"/>
    </source>
</evidence>
<proteinExistence type="predicted"/>
<dbReference type="InterPro" id="IPR019481">
    <property type="entry name" value="TFIIIC_triple_barrel"/>
</dbReference>